<comment type="caution">
    <text evidence="3">The sequence shown here is derived from an EMBL/GenBank/DDBJ whole genome shotgun (WGS) entry which is preliminary data.</text>
</comment>
<feature type="chain" id="PRO_5017575190" description="HEAT repeat protein" evidence="2">
    <location>
        <begin position="25"/>
        <end position="519"/>
    </location>
</feature>
<keyword evidence="1" id="KW-0472">Membrane</keyword>
<name>A0A3E0E6Y8_9BACT</name>
<evidence type="ECO:0000313" key="3">
    <source>
        <dbReference type="EMBL" id="REG92756.1"/>
    </source>
</evidence>
<feature type="signal peptide" evidence="2">
    <location>
        <begin position="1"/>
        <end position="24"/>
    </location>
</feature>
<dbReference type="SUPFAM" id="SSF48371">
    <property type="entry name" value="ARM repeat"/>
    <property type="match status" value="1"/>
</dbReference>
<dbReference type="Proteomes" id="UP000256405">
    <property type="component" value="Unassembled WGS sequence"/>
</dbReference>
<dbReference type="RefSeq" id="WP_086543992.1">
    <property type="nucleotide sequence ID" value="NZ_MSSW01000103.1"/>
</dbReference>
<dbReference type="InterPro" id="IPR016024">
    <property type="entry name" value="ARM-type_fold"/>
</dbReference>
<evidence type="ECO:0008006" key="5">
    <source>
        <dbReference type="Google" id="ProtNLM"/>
    </source>
</evidence>
<organism evidence="3 4">
    <name type="scientific">Algoriphagus antarcticus</name>
    <dbReference type="NCBI Taxonomy" id="238540"/>
    <lineage>
        <taxon>Bacteria</taxon>
        <taxon>Pseudomonadati</taxon>
        <taxon>Bacteroidota</taxon>
        <taxon>Cytophagia</taxon>
        <taxon>Cytophagales</taxon>
        <taxon>Cyclobacteriaceae</taxon>
        <taxon>Algoriphagus</taxon>
    </lineage>
</organism>
<dbReference type="OrthoDB" id="835661at2"/>
<dbReference type="AlphaFoldDB" id="A0A3E0E6Y8"/>
<gene>
    <name evidence="3" type="ORF">C8N25_102159</name>
</gene>
<keyword evidence="2" id="KW-0732">Signal</keyword>
<evidence type="ECO:0000256" key="2">
    <source>
        <dbReference type="SAM" id="SignalP"/>
    </source>
</evidence>
<accession>A0A3E0E6Y8</accession>
<proteinExistence type="predicted"/>
<evidence type="ECO:0000313" key="4">
    <source>
        <dbReference type="Proteomes" id="UP000256405"/>
    </source>
</evidence>
<feature type="transmembrane region" description="Helical" evidence="1">
    <location>
        <begin position="163"/>
        <end position="187"/>
    </location>
</feature>
<keyword evidence="4" id="KW-1185">Reference proteome</keyword>
<dbReference type="EMBL" id="QUNF01000002">
    <property type="protein sequence ID" value="REG92756.1"/>
    <property type="molecule type" value="Genomic_DNA"/>
</dbReference>
<evidence type="ECO:0000256" key="1">
    <source>
        <dbReference type="SAM" id="Phobius"/>
    </source>
</evidence>
<keyword evidence="1" id="KW-1133">Transmembrane helix</keyword>
<reference evidence="3 4" key="1">
    <citation type="submission" date="2018-08" db="EMBL/GenBank/DDBJ databases">
        <title>Genomic Encyclopedia of Archaeal and Bacterial Type Strains, Phase II (KMG-II): from individual species to whole genera.</title>
        <authorList>
            <person name="Goeker M."/>
        </authorList>
    </citation>
    <scope>NUCLEOTIDE SEQUENCE [LARGE SCALE GENOMIC DNA]</scope>
    <source>
        <strain evidence="3 4">DSM 15986</strain>
    </source>
</reference>
<protein>
    <recommendedName>
        <fullName evidence="5">HEAT repeat protein</fullName>
    </recommendedName>
</protein>
<keyword evidence="1" id="KW-0812">Transmembrane</keyword>
<sequence length="519" mass="58520">MLVKNAVALVFLLFLMSKTEVVLGQEDQAFPDSTSFVDFLKSQGEIPGLKFRLLDPAGQILLDSTAGTSATDAGMTDFTSALALRDSLFLSDSTSSNIQFLLYSEANTFEAVQEYVSNLLKIGDLEPVATDNLNGRDLISLASRERYSSLQSDGFAYVGDFKMFVVIFTISIFVLFAFGMILFMLILKVQGNRIEKLFALYDAQIVGPLSEILFDKSLEELESLSDEELNQNFPAKQLKKPIYVQVLVERILALNKKMKGDFKLKIKVLYKRLNLEKDTIEKLKSSRWDRVVSGLVEVNEMDLTEALKEVQKHVNSPNFHIRSQAVATVLNLSENVDLSFLRDQTFPLSSWQQMNYLRIIKYLNSSRDLRINTLFSSHNQSIRLFGYKLVRILGLVDLLVELEEKFVTVSDEEKIEIIKTFEYLGVPAHIEVINSSLKSENIELVCVAAKAAGEIGDDSSAKIIYEILEGSPGFRLKVIFLKSLQNLNGELYSQFINVDSNSDLHRINKHLSDPLLQDV</sequence>